<dbReference type="RefSeq" id="WP_014970933.1">
    <property type="nucleotide sequence ID" value="NZ_JANJYY010000001.1"/>
</dbReference>
<keyword evidence="4" id="KW-0472">Membrane</keyword>
<proteinExistence type="inferred from homology"/>
<evidence type="ECO:0000256" key="1">
    <source>
        <dbReference type="ARBA" id="ARBA00006739"/>
    </source>
</evidence>
<dbReference type="SUPFAM" id="SSF53448">
    <property type="entry name" value="Nucleotide-diphospho-sugar transferases"/>
    <property type="match status" value="1"/>
</dbReference>
<accession>A0ABT6R0V7</accession>
<gene>
    <name evidence="7" type="ORF">QK289_05605</name>
</gene>
<evidence type="ECO:0000313" key="8">
    <source>
        <dbReference type="Proteomes" id="UP001243286"/>
    </source>
</evidence>
<evidence type="ECO:0000313" key="7">
    <source>
        <dbReference type="EMBL" id="MDI3234475.1"/>
    </source>
</evidence>
<feature type="transmembrane region" description="Helical" evidence="4">
    <location>
        <begin position="240"/>
        <end position="262"/>
    </location>
</feature>
<dbReference type="Proteomes" id="UP001243286">
    <property type="component" value="Unassembled WGS sequence"/>
</dbReference>
<dbReference type="EMBL" id="JASBQV010000006">
    <property type="protein sequence ID" value="MDI3234475.1"/>
    <property type="molecule type" value="Genomic_DNA"/>
</dbReference>
<dbReference type="PANTHER" id="PTHR43630">
    <property type="entry name" value="POLY-BETA-1,6-N-ACETYL-D-GLUCOSAMINE SYNTHASE"/>
    <property type="match status" value="1"/>
</dbReference>
<keyword evidence="2 7" id="KW-0328">Glycosyltransferase</keyword>
<dbReference type="InterPro" id="IPR029044">
    <property type="entry name" value="Nucleotide-diphossugar_trans"/>
</dbReference>
<dbReference type="Pfam" id="PF13632">
    <property type="entry name" value="Glyco_trans_2_3"/>
    <property type="match status" value="1"/>
</dbReference>
<dbReference type="Gene3D" id="3.90.550.10">
    <property type="entry name" value="Spore Coat Polysaccharide Biosynthesis Protein SpsA, Chain A"/>
    <property type="match status" value="1"/>
</dbReference>
<evidence type="ECO:0000259" key="5">
    <source>
        <dbReference type="Pfam" id="PF00535"/>
    </source>
</evidence>
<feature type="transmembrane region" description="Helical" evidence="4">
    <location>
        <begin position="13"/>
        <end position="35"/>
    </location>
</feature>
<reference evidence="7 8" key="1">
    <citation type="submission" date="2023-04" db="EMBL/GenBank/DDBJ databases">
        <title>Antarctic isolates genomes.</title>
        <authorList>
            <person name="Dimov S.G."/>
        </authorList>
    </citation>
    <scope>NUCLEOTIDE SEQUENCE [LARGE SCALE GENOMIC DNA]</scope>
    <source>
        <strain evidence="7 8">AL19</strain>
    </source>
</reference>
<dbReference type="EC" id="2.4.-.-" evidence="7"/>
<organism evidence="7 8">
    <name type="scientific">Exiguobacterium antarcticum</name>
    <dbReference type="NCBI Taxonomy" id="132920"/>
    <lineage>
        <taxon>Bacteria</taxon>
        <taxon>Bacillati</taxon>
        <taxon>Bacillota</taxon>
        <taxon>Bacilli</taxon>
        <taxon>Bacillales</taxon>
        <taxon>Bacillales Family XII. Incertae Sedis</taxon>
        <taxon>Exiguobacterium</taxon>
    </lineage>
</organism>
<keyword evidence="3 7" id="KW-0808">Transferase</keyword>
<dbReference type="GO" id="GO:0016757">
    <property type="term" value="F:glycosyltransferase activity"/>
    <property type="evidence" value="ECO:0007669"/>
    <property type="project" value="UniProtKB-KW"/>
</dbReference>
<keyword evidence="4" id="KW-1133">Transmembrane helix</keyword>
<keyword evidence="8" id="KW-1185">Reference proteome</keyword>
<evidence type="ECO:0000256" key="2">
    <source>
        <dbReference type="ARBA" id="ARBA00022676"/>
    </source>
</evidence>
<protein>
    <submittedName>
        <fullName evidence="7">Glycosyltransferase</fullName>
        <ecNumber evidence="7">2.4.-.-</ecNumber>
    </submittedName>
</protein>
<comment type="similarity">
    <text evidence="1">Belongs to the glycosyltransferase 2 family.</text>
</comment>
<feature type="transmembrane region" description="Helical" evidence="4">
    <location>
        <begin position="355"/>
        <end position="382"/>
    </location>
</feature>
<evidence type="ECO:0000256" key="3">
    <source>
        <dbReference type="ARBA" id="ARBA00022679"/>
    </source>
</evidence>
<evidence type="ECO:0000259" key="6">
    <source>
        <dbReference type="Pfam" id="PF13632"/>
    </source>
</evidence>
<feature type="domain" description="Glycosyltransferase 2-like" evidence="6">
    <location>
        <begin position="172"/>
        <end position="372"/>
    </location>
</feature>
<evidence type="ECO:0000256" key="4">
    <source>
        <dbReference type="SAM" id="Phobius"/>
    </source>
</evidence>
<comment type="caution">
    <text evidence="7">The sequence shown here is derived from an EMBL/GenBank/DDBJ whole genome shotgun (WGS) entry which is preliminary data.</text>
</comment>
<feature type="transmembrane region" description="Helical" evidence="4">
    <location>
        <begin position="389"/>
        <end position="411"/>
    </location>
</feature>
<dbReference type="PANTHER" id="PTHR43630:SF1">
    <property type="entry name" value="POLY-BETA-1,6-N-ACETYL-D-GLUCOSAMINE SYNTHASE"/>
    <property type="match status" value="1"/>
</dbReference>
<feature type="domain" description="Glycosyltransferase 2-like" evidence="5">
    <location>
        <begin position="65"/>
        <end position="110"/>
    </location>
</feature>
<sequence length="482" mass="55350">MLSSETIQKIIDVLSWTVLIYMILVILFYSSLYLISAQMVRKQRFRRKESSYLPLMRSLYTRPVSVLVPAYNEEYTIVTSVQALLALDYPEHEVIVINDGSSDGTMDELFKTYELEKELRFPRILIGSQPIKNVYRSRIDARLIVIDKENGGKADALNAGIDYSSYPYFCSLDADSILERDALLKVMKPIVESDEDVIATCGSIFLVNGCTIEGGEIVEIRTPKQRIVLMQMIEYFRAFLFGRLGLSRFNLLLIVSGAFGLFQKSIVVQAGGYKEGLVGEDMELVVRLHRYMKENEINKRIEYVPSPVCWTQAPDTMEVLRSQRTRWHRGLAETLWTHKRMIGNPRYGFVGSVSMLYFFLIELLGPIVELIGYFIIPLNLLVGTLNFEFGIVLLSVALLYGSLLSAGAVLLEEWTMHRFKNVKELIRLYLWSLTESFWYRPILVFFKLGGLIQFMTGRGQWGKMERQRLDEVVSEKTDEKTG</sequence>
<keyword evidence="4" id="KW-0812">Transmembrane</keyword>
<dbReference type="InterPro" id="IPR001173">
    <property type="entry name" value="Glyco_trans_2-like"/>
</dbReference>
<dbReference type="Pfam" id="PF00535">
    <property type="entry name" value="Glycos_transf_2"/>
    <property type="match status" value="1"/>
</dbReference>
<feature type="transmembrane region" description="Helical" evidence="4">
    <location>
        <begin position="437"/>
        <end position="456"/>
    </location>
</feature>
<name>A0ABT6R0V7_9BACL</name>
<dbReference type="CDD" id="cd06423">
    <property type="entry name" value="CESA_like"/>
    <property type="match status" value="1"/>
</dbReference>